<protein>
    <submittedName>
        <fullName evidence="2">Uncharacterized protein</fullName>
    </submittedName>
</protein>
<proteinExistence type="predicted"/>
<reference evidence="2 3" key="1">
    <citation type="submission" date="2023-02" db="EMBL/GenBank/DDBJ databases">
        <title>Dictyobacter halimunensis sp. nov., a new member of the class Ktedonobacteria from forest soil in a geothermal area.</title>
        <authorList>
            <person name="Rachmania M.K."/>
            <person name="Ningsih F."/>
            <person name="Sakai Y."/>
            <person name="Yabe S."/>
            <person name="Yokota A."/>
            <person name="Sjamsuridzal W."/>
        </authorList>
    </citation>
    <scope>NUCLEOTIDE SEQUENCE [LARGE SCALE GENOMIC DNA]</scope>
    <source>
        <strain evidence="2 3">S3.2.2.5</strain>
    </source>
</reference>
<evidence type="ECO:0000313" key="2">
    <source>
        <dbReference type="EMBL" id="GLV54426.1"/>
    </source>
</evidence>
<feature type="compositionally biased region" description="Basic and acidic residues" evidence="1">
    <location>
        <begin position="43"/>
        <end position="56"/>
    </location>
</feature>
<feature type="region of interest" description="Disordered" evidence="1">
    <location>
        <begin position="1"/>
        <end position="56"/>
    </location>
</feature>
<evidence type="ECO:0000313" key="3">
    <source>
        <dbReference type="Proteomes" id="UP001344906"/>
    </source>
</evidence>
<dbReference type="RefSeq" id="WP_338248096.1">
    <property type="nucleotide sequence ID" value="NZ_BSRI01000001.1"/>
</dbReference>
<sequence>MQRLGLTTRTRRAKENPPEDEESEEPPKKKTPASRRRVGQRKPTRDEVKEEATGDE</sequence>
<dbReference type="EMBL" id="BSRI01000001">
    <property type="protein sequence ID" value="GLV54426.1"/>
    <property type="molecule type" value="Genomic_DNA"/>
</dbReference>
<name>A0ABQ6FJM5_9CHLR</name>
<dbReference type="Proteomes" id="UP001344906">
    <property type="component" value="Unassembled WGS sequence"/>
</dbReference>
<organism evidence="2 3">
    <name type="scientific">Dictyobacter halimunensis</name>
    <dbReference type="NCBI Taxonomy" id="3026934"/>
    <lineage>
        <taxon>Bacteria</taxon>
        <taxon>Bacillati</taxon>
        <taxon>Chloroflexota</taxon>
        <taxon>Ktedonobacteria</taxon>
        <taxon>Ktedonobacterales</taxon>
        <taxon>Dictyobacteraceae</taxon>
        <taxon>Dictyobacter</taxon>
    </lineage>
</organism>
<evidence type="ECO:0000256" key="1">
    <source>
        <dbReference type="SAM" id="MobiDB-lite"/>
    </source>
</evidence>
<accession>A0ABQ6FJM5</accession>
<gene>
    <name evidence="2" type="ORF">KDH_12730</name>
</gene>
<feature type="compositionally biased region" description="Basic residues" evidence="1">
    <location>
        <begin position="29"/>
        <end position="42"/>
    </location>
</feature>
<comment type="caution">
    <text evidence="2">The sequence shown here is derived from an EMBL/GenBank/DDBJ whole genome shotgun (WGS) entry which is preliminary data.</text>
</comment>
<keyword evidence="3" id="KW-1185">Reference proteome</keyword>